<dbReference type="PANTHER" id="PTHR16943">
    <property type="entry name" value="2-METHYLCITRATE DEHYDRATASE-RELATED"/>
    <property type="match status" value="1"/>
</dbReference>
<feature type="domain" description="CMP/dCMP-type deaminase" evidence="3">
    <location>
        <begin position="492"/>
        <end position="601"/>
    </location>
</feature>
<dbReference type="InterPro" id="IPR016193">
    <property type="entry name" value="Cytidine_deaminase-like"/>
</dbReference>
<dbReference type="InterPro" id="IPR045336">
    <property type="entry name" value="MmgE_PrpD_N"/>
</dbReference>
<comment type="caution">
    <text evidence="4">The sequence shown here is derived from an EMBL/GenBank/DDBJ whole genome shotgun (WGS) entry which is preliminary data.</text>
</comment>
<feature type="region of interest" description="Disordered" evidence="2">
    <location>
        <begin position="464"/>
        <end position="489"/>
    </location>
</feature>
<dbReference type="Pfam" id="PF00383">
    <property type="entry name" value="dCMP_cyt_deam_1"/>
    <property type="match status" value="1"/>
</dbReference>
<evidence type="ECO:0000259" key="3">
    <source>
        <dbReference type="PROSITE" id="PS51747"/>
    </source>
</evidence>
<organism evidence="4 5">
    <name type="scientific">Conexibacter stalactiti</name>
    <dbReference type="NCBI Taxonomy" id="1940611"/>
    <lineage>
        <taxon>Bacteria</taxon>
        <taxon>Bacillati</taxon>
        <taxon>Actinomycetota</taxon>
        <taxon>Thermoleophilia</taxon>
        <taxon>Solirubrobacterales</taxon>
        <taxon>Conexibacteraceae</taxon>
        <taxon>Conexibacter</taxon>
    </lineage>
</organism>
<dbReference type="InterPro" id="IPR042183">
    <property type="entry name" value="MmgE/PrpD_sf_1"/>
</dbReference>
<evidence type="ECO:0000313" key="4">
    <source>
        <dbReference type="EMBL" id="MDW5598137.1"/>
    </source>
</evidence>
<evidence type="ECO:0000256" key="2">
    <source>
        <dbReference type="SAM" id="MobiDB-lite"/>
    </source>
</evidence>
<dbReference type="Pfam" id="PF03972">
    <property type="entry name" value="MmgE_PrpD_N"/>
    <property type="match status" value="1"/>
</dbReference>
<reference evidence="4 5" key="2">
    <citation type="submission" date="2023-10" db="EMBL/GenBank/DDBJ databases">
        <authorList>
            <person name="Han X.F."/>
        </authorList>
    </citation>
    <scope>NUCLEOTIDE SEQUENCE [LARGE SCALE GENOMIC DNA]</scope>
    <source>
        <strain evidence="4 5">KCTC 39840</strain>
    </source>
</reference>
<comment type="similarity">
    <text evidence="1">Belongs to the PrpD family.</text>
</comment>
<gene>
    <name evidence="4" type="ORF">R7226_27520</name>
</gene>
<dbReference type="Gene3D" id="1.10.4100.10">
    <property type="entry name" value="2-methylcitrate dehydratase PrpD"/>
    <property type="match status" value="1"/>
</dbReference>
<dbReference type="Gene3D" id="3.30.1330.120">
    <property type="entry name" value="2-methylcitrate dehydratase PrpD"/>
    <property type="match status" value="1"/>
</dbReference>
<dbReference type="RefSeq" id="WP_318600604.1">
    <property type="nucleotide sequence ID" value="NZ_JAWSTH010000121.1"/>
</dbReference>
<dbReference type="Proteomes" id="UP001284601">
    <property type="component" value="Unassembled WGS sequence"/>
</dbReference>
<evidence type="ECO:0000313" key="5">
    <source>
        <dbReference type="Proteomes" id="UP001284601"/>
    </source>
</evidence>
<dbReference type="SUPFAM" id="SSF103378">
    <property type="entry name" value="2-methylcitrate dehydratase PrpD"/>
    <property type="match status" value="1"/>
</dbReference>
<dbReference type="Pfam" id="PF19305">
    <property type="entry name" value="MmgE_PrpD_C"/>
    <property type="match status" value="1"/>
</dbReference>
<evidence type="ECO:0000256" key="1">
    <source>
        <dbReference type="ARBA" id="ARBA00006174"/>
    </source>
</evidence>
<dbReference type="Gene3D" id="3.40.140.10">
    <property type="entry name" value="Cytidine Deaminase, domain 2"/>
    <property type="match status" value="1"/>
</dbReference>
<dbReference type="PROSITE" id="PS51747">
    <property type="entry name" value="CYT_DCMP_DEAMINASES_2"/>
    <property type="match status" value="1"/>
</dbReference>
<proteinExistence type="inferred from homology"/>
<sequence>MHVWETTVADCCAIAWREAPAPVRARAALLLADTVGAMVAGAREPRYAALERALAEQHGRADGAALLRSAARAAAPATAASATATATASAATLADAPRVDAEAAAFAYGTAATWLELDEAAAAGVHAAAHVLAAVLAVAQARRLPGARLLDGFLAGYETTAALAELLPAVYPLHPHAGLAGVGAAAGVAVALGRDPLPAARIAGSLPVATTWDACFEGATARHAFAGAAAAAAVRATTLAEAGMNGSAGAVETLFGTLLGGERAGHRPAPARLPRPRLLGSTVKQHAACLTCHTAIEAALALVPQLPRGGAAQIEAVRVATVPEVADKVDRQARANELSTKFSLQYAVAAALSHGRSDPPAFVHDAAVARLAGRVTVEVDPALPTGAHAMPARVVVRLRDGSERTHEVLEIPGSAARPVAVPAIRAKFRAAGGSAALYERLLALDDLADAHDLLRADIGAAPAPEAAAPDATTPAAAPSPDAGAPAGDPSTAAERALLLEAVRAASDNAAAGQRPFAALVVRDGTVIGRGANSALRDGDPAAHAEVNAIRAACAAIGSEDLAGATLVTSAEPCPMCHALSVLVGIRRIAYAAPREASARVGFTLSPAAATQQRALRATGVDVVAHVPTPGAEAPYARPIRPRSGGR</sequence>
<dbReference type="InterPro" id="IPR036148">
    <property type="entry name" value="MmgE/PrpD_sf"/>
</dbReference>
<keyword evidence="5" id="KW-1185">Reference proteome</keyword>
<protein>
    <submittedName>
        <fullName evidence="4">MmgE/PrpD family protein</fullName>
    </submittedName>
</protein>
<dbReference type="CDD" id="cd01285">
    <property type="entry name" value="nucleoside_deaminase"/>
    <property type="match status" value="1"/>
</dbReference>
<dbReference type="InterPro" id="IPR045337">
    <property type="entry name" value="MmgE_PrpD_C"/>
</dbReference>
<dbReference type="InterPro" id="IPR002125">
    <property type="entry name" value="CMP_dCMP_dom"/>
</dbReference>
<dbReference type="PANTHER" id="PTHR16943:SF8">
    <property type="entry name" value="2-METHYLCITRATE DEHYDRATASE"/>
    <property type="match status" value="1"/>
</dbReference>
<dbReference type="InterPro" id="IPR005656">
    <property type="entry name" value="MmgE_PrpD"/>
</dbReference>
<reference evidence="5" key="1">
    <citation type="submission" date="2023-07" db="EMBL/GenBank/DDBJ databases">
        <title>Conexibacter stalactiti sp. nov., isolated from stalactites in a lava cave and emended description of the genus Conexibacter.</title>
        <authorList>
            <person name="Lee S.D."/>
        </authorList>
    </citation>
    <scope>NUCLEOTIDE SEQUENCE [LARGE SCALE GENOMIC DNA]</scope>
    <source>
        <strain evidence="5">KCTC 39840</strain>
    </source>
</reference>
<dbReference type="EMBL" id="JAWSTH010000121">
    <property type="protein sequence ID" value="MDW5598137.1"/>
    <property type="molecule type" value="Genomic_DNA"/>
</dbReference>
<dbReference type="SUPFAM" id="SSF53927">
    <property type="entry name" value="Cytidine deaminase-like"/>
    <property type="match status" value="1"/>
</dbReference>
<name>A0ABU4HXS9_9ACTN</name>
<dbReference type="InterPro" id="IPR042188">
    <property type="entry name" value="MmgE/PrpD_sf_2"/>
</dbReference>
<accession>A0ABU4HXS9</accession>